<proteinExistence type="predicted"/>
<keyword evidence="2" id="KW-1185">Reference proteome</keyword>
<dbReference type="RefSeq" id="WP_345680072.1">
    <property type="nucleotide sequence ID" value="NZ_BAABHS010000040.1"/>
</dbReference>
<dbReference type="InterPro" id="IPR009351">
    <property type="entry name" value="AlkZ-like"/>
</dbReference>
<dbReference type="Proteomes" id="UP001500466">
    <property type="component" value="Unassembled WGS sequence"/>
</dbReference>
<organism evidence="1 2">
    <name type="scientific">Yinghuangia aomiensis</name>
    <dbReference type="NCBI Taxonomy" id="676205"/>
    <lineage>
        <taxon>Bacteria</taxon>
        <taxon>Bacillati</taxon>
        <taxon>Actinomycetota</taxon>
        <taxon>Actinomycetes</taxon>
        <taxon>Kitasatosporales</taxon>
        <taxon>Streptomycetaceae</taxon>
        <taxon>Yinghuangia</taxon>
    </lineage>
</organism>
<gene>
    <name evidence="1" type="ORF">GCM10023205_72430</name>
</gene>
<evidence type="ECO:0000313" key="1">
    <source>
        <dbReference type="EMBL" id="GAA4990493.1"/>
    </source>
</evidence>
<evidence type="ECO:0000313" key="2">
    <source>
        <dbReference type="Proteomes" id="UP001500466"/>
    </source>
</evidence>
<protein>
    <submittedName>
        <fullName evidence="1">Crosslink repair DNA glycosylase YcaQ family protein</fullName>
    </submittedName>
</protein>
<sequence length="402" mass="44160">MTVPSPAATLTADDARKIVLRAQGLLGAVERRTGVRGVLGRLGAVQLDTISTLARSHELVPYARLGAIGRQAVESAYWSGTGTFEYWSHAACVLPVSSWPDFAFRRRHYRKRGHLWSGHPISDEAHDGVLDRLRAEGSLTATELGGAKNKGEWWDWSETKIAVERALSFGDVVCVQRRGWKRVYDLPERAIPAQYTGDDRTDEQCVRNLVAEAGRQLGVATTADLMDQYRLTREQVESVLPATPLVPVLVEGWGRPSAGRTGTAAPAWVHPAELASPARGRHRTTLLSPFDSLIWDRPRTARVFGFEHRLEAYVPKAKRQHGYFTMPLLAGGKLIGRVDPARDGRTLVARQLSFASPRVSEKALDAMAAALREAASWVRCDSVRLELVSPEAARAPLAALLA</sequence>
<accession>A0ABP9I725</accession>
<dbReference type="PANTHER" id="PTHR30528">
    <property type="entry name" value="CYTOPLASMIC PROTEIN"/>
    <property type="match status" value="1"/>
</dbReference>
<dbReference type="PANTHER" id="PTHR30528:SF0">
    <property type="entry name" value="CYTOPLASMIC PROTEIN"/>
    <property type="match status" value="1"/>
</dbReference>
<dbReference type="EMBL" id="BAABHS010000040">
    <property type="protein sequence ID" value="GAA4990493.1"/>
    <property type="molecule type" value="Genomic_DNA"/>
</dbReference>
<name>A0ABP9I725_9ACTN</name>
<dbReference type="Pfam" id="PF06224">
    <property type="entry name" value="AlkZ-like"/>
    <property type="match status" value="1"/>
</dbReference>
<reference evidence="2" key="1">
    <citation type="journal article" date="2019" name="Int. J. Syst. Evol. Microbiol.">
        <title>The Global Catalogue of Microorganisms (GCM) 10K type strain sequencing project: providing services to taxonomists for standard genome sequencing and annotation.</title>
        <authorList>
            <consortium name="The Broad Institute Genomics Platform"/>
            <consortium name="The Broad Institute Genome Sequencing Center for Infectious Disease"/>
            <person name="Wu L."/>
            <person name="Ma J."/>
        </authorList>
    </citation>
    <scope>NUCLEOTIDE SEQUENCE [LARGE SCALE GENOMIC DNA]</scope>
    <source>
        <strain evidence="2">JCM 17986</strain>
    </source>
</reference>
<comment type="caution">
    <text evidence="1">The sequence shown here is derived from an EMBL/GenBank/DDBJ whole genome shotgun (WGS) entry which is preliminary data.</text>
</comment>